<protein>
    <submittedName>
        <fullName evidence="1">Uncharacterized protein</fullName>
    </submittedName>
</protein>
<dbReference type="SUPFAM" id="SSF160719">
    <property type="entry name" value="gpW/gp25-like"/>
    <property type="match status" value="1"/>
</dbReference>
<dbReference type="RefSeq" id="WP_054655349.1">
    <property type="nucleotide sequence ID" value="NZ_AZEB01000037.1"/>
</dbReference>
<dbReference type="EMBL" id="AZEB01000037">
    <property type="protein sequence ID" value="KRL20110.1"/>
    <property type="molecule type" value="Genomic_DNA"/>
</dbReference>
<dbReference type="AlphaFoldDB" id="A0A0R1NHW6"/>
<dbReference type="Pfam" id="PF10934">
    <property type="entry name" value="Sheath_initiator"/>
    <property type="match status" value="1"/>
</dbReference>
<comment type="caution">
    <text evidence="1">The sequence shown here is derived from an EMBL/GenBank/DDBJ whole genome shotgun (WGS) entry which is preliminary data.</text>
</comment>
<gene>
    <name evidence="1" type="ORF">FC98_GL001864</name>
</gene>
<accession>A0A0R1NHW6</accession>
<dbReference type="Gene3D" id="3.10.450.40">
    <property type="match status" value="1"/>
</dbReference>
<evidence type="ECO:0000313" key="1">
    <source>
        <dbReference type="EMBL" id="KRL20110.1"/>
    </source>
</evidence>
<reference evidence="1 2" key="1">
    <citation type="journal article" date="2015" name="Genome Announc.">
        <title>Expanding the biotechnology potential of lactobacilli through comparative genomics of 213 strains and associated genera.</title>
        <authorList>
            <person name="Sun Z."/>
            <person name="Harris H.M."/>
            <person name="McCann A."/>
            <person name="Guo C."/>
            <person name="Argimon S."/>
            <person name="Zhang W."/>
            <person name="Yang X."/>
            <person name="Jeffery I.B."/>
            <person name="Cooney J.C."/>
            <person name="Kagawa T.F."/>
            <person name="Liu W."/>
            <person name="Song Y."/>
            <person name="Salvetti E."/>
            <person name="Wrobel A."/>
            <person name="Rasinkangas P."/>
            <person name="Parkhill J."/>
            <person name="Rea M.C."/>
            <person name="O'Sullivan O."/>
            <person name="Ritari J."/>
            <person name="Douillard F.P."/>
            <person name="Paul Ross R."/>
            <person name="Yang R."/>
            <person name="Briner A.E."/>
            <person name="Felis G.E."/>
            <person name="de Vos W.M."/>
            <person name="Barrangou R."/>
            <person name="Klaenhammer T.R."/>
            <person name="Caufield P.W."/>
            <person name="Cui Y."/>
            <person name="Zhang H."/>
            <person name="O'Toole P.W."/>
        </authorList>
    </citation>
    <scope>NUCLEOTIDE SEQUENCE [LARGE SCALE GENOMIC DNA]</scope>
    <source>
        <strain evidence="1 2">DSM 19906</strain>
    </source>
</reference>
<dbReference type="PATRIC" id="fig|1423766.4.peg.1927"/>
<keyword evidence="2" id="KW-1185">Reference proteome</keyword>
<dbReference type="InterPro" id="IPR020288">
    <property type="entry name" value="Sheath_initiator"/>
</dbReference>
<dbReference type="Proteomes" id="UP000051439">
    <property type="component" value="Unassembled WGS sequence"/>
</dbReference>
<sequence>MATDVYINDQGDFEQDDKGSVAMVDGLDEIAQSCMIALNTRKGGWVLDTNEGLDWGAVIGSNVHDQFVTAAIRETLLEDPRIDEIHDVDFEREARVLKVHITIEVKNQLKEVVWEAGVVND</sequence>
<name>A0A0R1NHW6_9LACO</name>
<evidence type="ECO:0000313" key="2">
    <source>
        <dbReference type="Proteomes" id="UP000051439"/>
    </source>
</evidence>
<proteinExistence type="predicted"/>
<organism evidence="1 2">
    <name type="scientific">Lentilactobacillus kisonensis DSM 19906 = JCM 15041</name>
    <dbReference type="NCBI Taxonomy" id="1423766"/>
    <lineage>
        <taxon>Bacteria</taxon>
        <taxon>Bacillati</taxon>
        <taxon>Bacillota</taxon>
        <taxon>Bacilli</taxon>
        <taxon>Lactobacillales</taxon>
        <taxon>Lactobacillaceae</taxon>
        <taxon>Lentilactobacillus</taxon>
    </lineage>
</organism>